<sequence>MNVKRLFLLILGAVSCGMLLGVVLASSGLFAHISTINGLITGGFVSATSLMGFWAYLTLNFIMRGFRFWHALQVIVLAIVCIDVVVLRHDLQGAMDSYAPYLWFAVWPLLIAGIAAGIKAKLAGARAFLPALFFMYVFTIVEWIPGLQLSGQLGMQTMVGIILLGCNSFLLLILGKIIKPSTPVEGKSAVMN</sequence>
<accession>A0ABY4CNM8</accession>
<organism evidence="2 3">
    <name type="scientific">Fodinisporobacter ferrooxydans</name>
    <dbReference type="NCBI Taxonomy" id="2901836"/>
    <lineage>
        <taxon>Bacteria</taxon>
        <taxon>Bacillati</taxon>
        <taxon>Bacillota</taxon>
        <taxon>Bacilli</taxon>
        <taxon>Bacillales</taxon>
        <taxon>Alicyclobacillaceae</taxon>
        <taxon>Fodinisporobacter</taxon>
    </lineage>
</organism>
<dbReference type="EMBL" id="CP089291">
    <property type="protein sequence ID" value="UOF91929.1"/>
    <property type="molecule type" value="Genomic_DNA"/>
</dbReference>
<feature type="transmembrane region" description="Helical" evidence="1">
    <location>
        <begin position="101"/>
        <end position="120"/>
    </location>
</feature>
<dbReference type="RefSeq" id="WP_347438619.1">
    <property type="nucleotide sequence ID" value="NZ_CP089291.1"/>
</dbReference>
<evidence type="ECO:0000313" key="3">
    <source>
        <dbReference type="Proteomes" id="UP000830167"/>
    </source>
</evidence>
<feature type="transmembrane region" description="Helical" evidence="1">
    <location>
        <begin position="153"/>
        <end position="174"/>
    </location>
</feature>
<keyword evidence="3" id="KW-1185">Reference proteome</keyword>
<feature type="transmembrane region" description="Helical" evidence="1">
    <location>
        <begin position="127"/>
        <end position="147"/>
    </location>
</feature>
<dbReference type="PROSITE" id="PS51257">
    <property type="entry name" value="PROKAR_LIPOPROTEIN"/>
    <property type="match status" value="1"/>
</dbReference>
<evidence type="ECO:0000313" key="2">
    <source>
        <dbReference type="EMBL" id="UOF91929.1"/>
    </source>
</evidence>
<proteinExistence type="predicted"/>
<feature type="transmembrane region" description="Helical" evidence="1">
    <location>
        <begin position="68"/>
        <end position="89"/>
    </location>
</feature>
<dbReference type="Proteomes" id="UP000830167">
    <property type="component" value="Chromosome"/>
</dbReference>
<evidence type="ECO:0000256" key="1">
    <source>
        <dbReference type="SAM" id="Phobius"/>
    </source>
</evidence>
<dbReference type="Pfam" id="PF14089">
    <property type="entry name" value="KbaA"/>
    <property type="match status" value="1"/>
</dbReference>
<dbReference type="InterPro" id="IPR024164">
    <property type="entry name" value="KinB-signalling_activ"/>
</dbReference>
<dbReference type="SMART" id="SM01251">
    <property type="entry name" value="KbaA"/>
    <property type="match status" value="1"/>
</dbReference>
<keyword evidence="1" id="KW-0812">Transmembrane</keyword>
<protein>
    <submittedName>
        <fullName evidence="2">KinB-signaling pathway activation protein</fullName>
    </submittedName>
</protein>
<name>A0ABY4CNM8_9BACL</name>
<gene>
    <name evidence="2" type="ORF">LSG31_06730</name>
</gene>
<keyword evidence="1" id="KW-0472">Membrane</keyword>
<keyword evidence="1" id="KW-1133">Transmembrane helix</keyword>
<reference evidence="2" key="1">
    <citation type="submission" date="2021-12" db="EMBL/GenBank/DDBJ databases">
        <title>Alicyclobacillaceae gen. nov., sp. nov., isolated from chalcocite enrichment system.</title>
        <authorList>
            <person name="Jiang Z."/>
        </authorList>
    </citation>
    <scope>NUCLEOTIDE SEQUENCE</scope>
    <source>
        <strain evidence="2">MYW30-H2</strain>
    </source>
</reference>
<feature type="transmembrane region" description="Helical" evidence="1">
    <location>
        <begin position="35"/>
        <end position="56"/>
    </location>
</feature>